<accession>A0A9P1ICW3</accession>
<proteinExistence type="predicted"/>
<dbReference type="InterPro" id="IPR002083">
    <property type="entry name" value="MATH/TRAF_dom"/>
</dbReference>
<dbReference type="InterPro" id="IPR008974">
    <property type="entry name" value="TRAF-like"/>
</dbReference>
<reference evidence="2" key="1">
    <citation type="submission" date="2022-11" db="EMBL/GenBank/DDBJ databases">
        <authorList>
            <person name="Kikuchi T."/>
        </authorList>
    </citation>
    <scope>NUCLEOTIDE SEQUENCE</scope>
    <source>
        <strain evidence="2">PS1010</strain>
    </source>
</reference>
<comment type="caution">
    <text evidence="2">The sequence shown here is derived from an EMBL/GenBank/DDBJ whole genome shotgun (WGS) entry which is preliminary data.</text>
</comment>
<evidence type="ECO:0000313" key="3">
    <source>
        <dbReference type="Proteomes" id="UP001152747"/>
    </source>
</evidence>
<keyword evidence="3" id="KW-1185">Reference proteome</keyword>
<organism evidence="2 3">
    <name type="scientific">Caenorhabditis angaria</name>
    <dbReference type="NCBI Taxonomy" id="860376"/>
    <lineage>
        <taxon>Eukaryota</taxon>
        <taxon>Metazoa</taxon>
        <taxon>Ecdysozoa</taxon>
        <taxon>Nematoda</taxon>
        <taxon>Chromadorea</taxon>
        <taxon>Rhabditida</taxon>
        <taxon>Rhabditina</taxon>
        <taxon>Rhabditomorpha</taxon>
        <taxon>Rhabditoidea</taxon>
        <taxon>Rhabditidae</taxon>
        <taxon>Peloderinae</taxon>
        <taxon>Caenorhabditis</taxon>
    </lineage>
</organism>
<dbReference type="SUPFAM" id="SSF54695">
    <property type="entry name" value="POZ domain"/>
    <property type="match status" value="1"/>
</dbReference>
<dbReference type="PANTHER" id="PTHR47022:SF2">
    <property type="entry name" value="BTB DOMAIN-CONTAINING PROTEIN"/>
    <property type="match status" value="1"/>
</dbReference>
<dbReference type="InterPro" id="IPR011333">
    <property type="entry name" value="SKP1/BTB/POZ_sf"/>
</dbReference>
<name>A0A9P1ICW3_9PELO</name>
<dbReference type="InterPro" id="IPR000210">
    <property type="entry name" value="BTB/POZ_dom"/>
</dbReference>
<dbReference type="Pfam" id="PF00917">
    <property type="entry name" value="MATH"/>
    <property type="match status" value="1"/>
</dbReference>
<dbReference type="AlphaFoldDB" id="A0A9P1ICW3"/>
<dbReference type="OrthoDB" id="5813110at2759"/>
<protein>
    <recommendedName>
        <fullName evidence="1">BTB domain-containing protein</fullName>
    </recommendedName>
</protein>
<sequence length="318" mass="36281">MPLATEKFVFEVNSNDLANRKITSAPIIIGGFPWKLAAWKKTGSSQYLALELFCNPDSLNNIWSCTADVKFTIGVIVGDHQIEPDEKVFENQKFESTKKSIVYDQVMLWENYINPENGFVSTNNSSIFNAFITIRSDFGITKDAFYEMKKRWEETADGVVVIDDKRIKVNKGFLSFNSTYFHTLFNGGFAEQLSDEIHLNDVEYNAFVEMLDVLIDARRQKKPITEHNVASLLQMADMYDIKPLVSDCVDFLLNTSNVDLYEKLRLSAVYGLSAVQEKCLQSMTNLDSIVKFAKSPSFNDLPIDTQLLILYRILEHIN</sequence>
<dbReference type="Pfam" id="PF00651">
    <property type="entry name" value="BTB"/>
    <property type="match status" value="1"/>
</dbReference>
<gene>
    <name evidence="2" type="ORF">CAMP_LOCUS5017</name>
</gene>
<dbReference type="Proteomes" id="UP001152747">
    <property type="component" value="Unassembled WGS sequence"/>
</dbReference>
<feature type="domain" description="BTB" evidence="1">
    <location>
        <begin position="156"/>
        <end position="223"/>
    </location>
</feature>
<evidence type="ECO:0000313" key="2">
    <source>
        <dbReference type="EMBL" id="CAI5442380.1"/>
    </source>
</evidence>
<dbReference type="Gene3D" id="2.60.210.10">
    <property type="entry name" value="Apoptosis, Tumor Necrosis Factor Receptor Associated Protein 2, Chain A"/>
    <property type="match status" value="1"/>
</dbReference>
<dbReference type="Gene3D" id="3.30.710.10">
    <property type="entry name" value="Potassium Channel Kv1.1, Chain A"/>
    <property type="match status" value="1"/>
</dbReference>
<dbReference type="PROSITE" id="PS50097">
    <property type="entry name" value="BTB"/>
    <property type="match status" value="1"/>
</dbReference>
<dbReference type="EMBL" id="CANHGI010000002">
    <property type="protein sequence ID" value="CAI5442380.1"/>
    <property type="molecule type" value="Genomic_DNA"/>
</dbReference>
<dbReference type="SMART" id="SM00225">
    <property type="entry name" value="BTB"/>
    <property type="match status" value="1"/>
</dbReference>
<dbReference type="PANTHER" id="PTHR47022">
    <property type="entry name" value="BTB AND MATH DOMAIN-CONTAINING PROTEIN 36-RELATED"/>
    <property type="match status" value="1"/>
</dbReference>
<dbReference type="SMART" id="SM00061">
    <property type="entry name" value="MATH"/>
    <property type="match status" value="1"/>
</dbReference>
<evidence type="ECO:0000259" key="1">
    <source>
        <dbReference type="PROSITE" id="PS50097"/>
    </source>
</evidence>